<feature type="compositionally biased region" description="Basic and acidic residues" evidence="1">
    <location>
        <begin position="68"/>
        <end position="90"/>
    </location>
</feature>
<feature type="compositionally biased region" description="Basic and acidic residues" evidence="1">
    <location>
        <begin position="109"/>
        <end position="139"/>
    </location>
</feature>
<accession>A0A381WPV3</accession>
<feature type="compositionally biased region" description="Basic and acidic residues" evidence="1">
    <location>
        <begin position="23"/>
        <end position="38"/>
    </location>
</feature>
<feature type="compositionally biased region" description="Polar residues" evidence="1">
    <location>
        <begin position="1"/>
        <end position="14"/>
    </location>
</feature>
<reference evidence="2" key="1">
    <citation type="submission" date="2018-05" db="EMBL/GenBank/DDBJ databases">
        <authorList>
            <person name="Lanie J.A."/>
            <person name="Ng W.-L."/>
            <person name="Kazmierczak K.M."/>
            <person name="Andrzejewski T.M."/>
            <person name="Davidsen T.M."/>
            <person name="Wayne K.J."/>
            <person name="Tettelin H."/>
            <person name="Glass J.I."/>
            <person name="Rusch D."/>
            <person name="Podicherti R."/>
            <person name="Tsui H.-C.T."/>
            <person name="Winkler M.E."/>
        </authorList>
    </citation>
    <scope>NUCLEOTIDE SEQUENCE</scope>
</reference>
<dbReference type="EMBL" id="UINC01012436">
    <property type="protein sequence ID" value="SVA54311.1"/>
    <property type="molecule type" value="Genomic_DNA"/>
</dbReference>
<feature type="region of interest" description="Disordered" evidence="1">
    <location>
        <begin position="60"/>
        <end position="143"/>
    </location>
</feature>
<gene>
    <name evidence="2" type="ORF">METZ01_LOCUS107165</name>
</gene>
<sequence length="204" mass="22703">MQQVIPSQHKSTGHQCAIGNKTHAPETRAETPKDENRHHAYQRSELAQLDADIETNQINQTAVFSGHESLKFGRKPEPVEQPENENRDSGVGRPTAEQFDTAEILEPLVDDRKTDDRIDDRGVHHPVREDATKQRDAVSNRKKRRINCDIPCASKKKHHPGQKEDVINTGEHVLSAKVGKYCGGGPFDRLDVIGVGLGEIVSGR</sequence>
<protein>
    <submittedName>
        <fullName evidence="2">Uncharacterized protein</fullName>
    </submittedName>
</protein>
<dbReference type="AlphaFoldDB" id="A0A381WPV3"/>
<organism evidence="2">
    <name type="scientific">marine metagenome</name>
    <dbReference type="NCBI Taxonomy" id="408172"/>
    <lineage>
        <taxon>unclassified sequences</taxon>
        <taxon>metagenomes</taxon>
        <taxon>ecological metagenomes</taxon>
    </lineage>
</organism>
<proteinExistence type="predicted"/>
<name>A0A381WPV3_9ZZZZ</name>
<feature type="region of interest" description="Disordered" evidence="1">
    <location>
        <begin position="1"/>
        <end position="41"/>
    </location>
</feature>
<evidence type="ECO:0000313" key="2">
    <source>
        <dbReference type="EMBL" id="SVA54311.1"/>
    </source>
</evidence>
<evidence type="ECO:0000256" key="1">
    <source>
        <dbReference type="SAM" id="MobiDB-lite"/>
    </source>
</evidence>